<keyword evidence="1" id="KW-0805">Transcription regulation</keyword>
<dbReference type="PIRSF" id="PIRSF016838">
    <property type="entry name" value="PafC"/>
    <property type="match status" value="1"/>
</dbReference>
<dbReference type="Gene3D" id="1.10.10.10">
    <property type="entry name" value="Winged helix-like DNA-binding domain superfamily/Winged helix DNA-binding domain"/>
    <property type="match status" value="1"/>
</dbReference>
<evidence type="ECO:0000313" key="5">
    <source>
        <dbReference type="Proteomes" id="UP000516280"/>
    </source>
</evidence>
<dbReference type="InterPro" id="IPR013196">
    <property type="entry name" value="HTH_11"/>
</dbReference>
<dbReference type="EMBL" id="CP017195">
    <property type="protein sequence ID" value="QDJ28074.1"/>
    <property type="molecule type" value="Genomic_DNA"/>
</dbReference>
<dbReference type="Pfam" id="PF25583">
    <property type="entry name" value="WCX"/>
    <property type="match status" value="1"/>
</dbReference>
<dbReference type="Proteomes" id="UP000516280">
    <property type="component" value="Chromosome"/>
</dbReference>
<dbReference type="InterPro" id="IPR057727">
    <property type="entry name" value="WCX_dom"/>
</dbReference>
<dbReference type="Pfam" id="PF13280">
    <property type="entry name" value="WYL"/>
    <property type="match status" value="1"/>
</dbReference>
<evidence type="ECO:0000313" key="4">
    <source>
        <dbReference type="EMBL" id="QDJ28074.1"/>
    </source>
</evidence>
<dbReference type="RefSeq" id="WP_109834498.1">
    <property type="nucleotide sequence ID" value="NZ_CP017195.1"/>
</dbReference>
<dbReference type="PROSITE" id="PS51000">
    <property type="entry name" value="HTH_DEOR_2"/>
    <property type="match status" value="1"/>
</dbReference>
<evidence type="ECO:0000256" key="2">
    <source>
        <dbReference type="ARBA" id="ARBA00023163"/>
    </source>
</evidence>
<keyword evidence="2" id="KW-0804">Transcription</keyword>
<dbReference type="InterPro" id="IPR028349">
    <property type="entry name" value="PafC-like"/>
</dbReference>
<dbReference type="PANTHER" id="PTHR34580">
    <property type="match status" value="1"/>
</dbReference>
<dbReference type="InterPro" id="IPR001034">
    <property type="entry name" value="DeoR_HTH"/>
</dbReference>
<dbReference type="InterPro" id="IPR026881">
    <property type="entry name" value="WYL_dom"/>
</dbReference>
<organism evidence="4 5">
    <name type="scientific">Pseudolactococcus paracarnosus</name>
    <dbReference type="NCBI Taxonomy" id="2749962"/>
    <lineage>
        <taxon>Bacteria</taxon>
        <taxon>Bacillati</taxon>
        <taxon>Bacillota</taxon>
        <taxon>Bacilli</taxon>
        <taxon>Lactobacillales</taxon>
        <taxon>Streptococcaceae</taxon>
        <taxon>Pseudolactococcus</taxon>
    </lineage>
</organism>
<dbReference type="InterPro" id="IPR036390">
    <property type="entry name" value="WH_DNA-bd_sf"/>
</dbReference>
<dbReference type="KEGG" id="lpaa:BHS01_05810"/>
<dbReference type="InterPro" id="IPR051534">
    <property type="entry name" value="CBASS_pafABC_assoc_protein"/>
</dbReference>
<feature type="domain" description="HTH deoR-type" evidence="3">
    <location>
        <begin position="2"/>
        <end position="57"/>
    </location>
</feature>
<reference evidence="4 5" key="1">
    <citation type="submission" date="2016-09" db="EMBL/GenBank/DDBJ databases">
        <title>Lactic acid bacteria from MAP meat Genome sequencing and assembly.</title>
        <authorList>
            <person name="Behr J."/>
            <person name="Hilgarth M."/>
            <person name="Vogel R.F."/>
        </authorList>
    </citation>
    <scope>NUCLEOTIDE SEQUENCE [LARGE SCALE GENOMIC DNA]</scope>
    <source>
        <strain evidence="4 5">TMW21615</strain>
    </source>
</reference>
<dbReference type="Pfam" id="PF08279">
    <property type="entry name" value="HTH_11"/>
    <property type="match status" value="1"/>
</dbReference>
<protein>
    <recommendedName>
        <fullName evidence="3">HTH deoR-type domain-containing protein</fullName>
    </recommendedName>
</protein>
<dbReference type="SUPFAM" id="SSF46785">
    <property type="entry name" value="Winged helix' DNA-binding domain"/>
    <property type="match status" value="1"/>
</dbReference>
<dbReference type="InterPro" id="IPR036388">
    <property type="entry name" value="WH-like_DNA-bd_sf"/>
</dbReference>
<dbReference type="AlphaFoldDB" id="A0A7L4WDV5"/>
<evidence type="ECO:0000256" key="1">
    <source>
        <dbReference type="ARBA" id="ARBA00023015"/>
    </source>
</evidence>
<evidence type="ECO:0000259" key="3">
    <source>
        <dbReference type="PROSITE" id="PS51000"/>
    </source>
</evidence>
<gene>
    <name evidence="4" type="ORF">BHS01_05810</name>
</gene>
<dbReference type="PROSITE" id="PS52050">
    <property type="entry name" value="WYL"/>
    <property type="match status" value="1"/>
</dbReference>
<accession>A0A7L4WDV5</accession>
<name>A0A7L4WDV5_9LACT</name>
<proteinExistence type="predicted"/>
<dbReference type="GO" id="GO:0003700">
    <property type="term" value="F:DNA-binding transcription factor activity"/>
    <property type="evidence" value="ECO:0007669"/>
    <property type="project" value="InterPro"/>
</dbReference>
<dbReference type="PANTHER" id="PTHR34580:SF1">
    <property type="entry name" value="PROTEIN PAFC"/>
    <property type="match status" value="1"/>
</dbReference>
<sequence>MQTNRLFDIIYILLNQERITAKDLSARCEVSIRTIYRDIDRISQAGIPIYTQKGAGGGVGLLSDFVLNKVLLDQKERETILQALETMAAVNIETTNVDVLQKLSAFFGKISEPWLAIDLSTWYETSDQCFDLWKHAIFDTKRVRFNYFNSKGDISTREVEPMQLVFKSMNWYLKGYCLTKSDFRLFKLSRMTSLIISSQQFTRREMVTTTRPFVDSREIETVHLVMEVAAAVGYRVYDDFPLDSIRKLASGHLLVDGEFPKGKWLISYILSLGEAAKVISPTSLKKELVEKVESMRQLYHEQTND</sequence>